<dbReference type="InterPro" id="IPR012349">
    <property type="entry name" value="Split_barrel_FMN-bd"/>
</dbReference>
<dbReference type="PANTHER" id="PTHR35802">
    <property type="entry name" value="PROTEASE SYNTHASE AND SPORULATION PROTEIN PAI 2"/>
    <property type="match status" value="1"/>
</dbReference>
<proteinExistence type="predicted"/>
<dbReference type="InterPro" id="IPR007396">
    <property type="entry name" value="TR_PAI2-type"/>
</dbReference>
<sequence>MYIPRHFEERDAQRLLELMTRHSFATLVTVGEDGAPFATHLPFLTERDEAGALRLLAHMALPNPQWRAFAAERDALVIFQGPHAYVSPTWYATTPQVPTWNYATVHAYGRPKVIDAGDEVLRILRETAARYESGNERPWTLEQSEEYVNRLVGGIVAFELRVTRLEGKFKLSQNKGEADRKAVIAALERSPFAGDAELAVLMRAREDAG</sequence>
<dbReference type="Proteomes" id="UP000315369">
    <property type="component" value="Unassembled WGS sequence"/>
</dbReference>
<keyword evidence="2" id="KW-1185">Reference proteome</keyword>
<name>A0A540X4Z3_9BACT</name>
<dbReference type="EMBL" id="VIFM01000026">
    <property type="protein sequence ID" value="TQF16300.1"/>
    <property type="molecule type" value="Genomic_DNA"/>
</dbReference>
<gene>
    <name evidence="1" type="ORF">FJV41_09235</name>
</gene>
<comment type="caution">
    <text evidence="1">The sequence shown here is derived from an EMBL/GenBank/DDBJ whole genome shotgun (WGS) entry which is preliminary data.</text>
</comment>
<evidence type="ECO:0000313" key="2">
    <source>
        <dbReference type="Proteomes" id="UP000315369"/>
    </source>
</evidence>
<dbReference type="Pfam" id="PF04299">
    <property type="entry name" value="FMN_bind_2"/>
    <property type="match status" value="1"/>
</dbReference>
<accession>A0A540X4Z3</accession>
<reference evidence="1 2" key="1">
    <citation type="submission" date="2019-06" db="EMBL/GenBank/DDBJ databases">
        <authorList>
            <person name="Livingstone P."/>
            <person name="Whitworth D."/>
        </authorList>
    </citation>
    <scope>NUCLEOTIDE SEQUENCE [LARGE SCALE GENOMIC DNA]</scope>
    <source>
        <strain evidence="1 2">AM401</strain>
    </source>
</reference>
<protein>
    <submittedName>
        <fullName evidence="1">FMN-binding negative transcriptional regulator</fullName>
    </submittedName>
</protein>
<dbReference type="PIRSF" id="PIRSF010372">
    <property type="entry name" value="PaiB"/>
    <property type="match status" value="1"/>
</dbReference>
<dbReference type="RefSeq" id="WP_141642063.1">
    <property type="nucleotide sequence ID" value="NZ_VIFM01000026.1"/>
</dbReference>
<dbReference type="Gene3D" id="2.30.110.10">
    <property type="entry name" value="Electron Transport, Fmn-binding Protein, Chain A"/>
    <property type="match status" value="1"/>
</dbReference>
<evidence type="ECO:0000313" key="1">
    <source>
        <dbReference type="EMBL" id="TQF16300.1"/>
    </source>
</evidence>
<organism evidence="1 2">
    <name type="scientific">Myxococcus llanfairpwllgwyngyllgogerychwyrndrobwllllantysiliogogogochensis</name>
    <dbReference type="NCBI Taxonomy" id="2590453"/>
    <lineage>
        <taxon>Bacteria</taxon>
        <taxon>Pseudomonadati</taxon>
        <taxon>Myxococcota</taxon>
        <taxon>Myxococcia</taxon>
        <taxon>Myxococcales</taxon>
        <taxon>Cystobacterineae</taxon>
        <taxon>Myxococcaceae</taxon>
        <taxon>Myxococcus</taxon>
    </lineage>
</organism>
<dbReference type="PANTHER" id="PTHR35802:SF1">
    <property type="entry name" value="PROTEASE SYNTHASE AND SPORULATION PROTEIN PAI 2"/>
    <property type="match status" value="1"/>
</dbReference>
<dbReference type="SUPFAM" id="SSF50475">
    <property type="entry name" value="FMN-binding split barrel"/>
    <property type="match status" value="1"/>
</dbReference>
<dbReference type="OrthoDB" id="9794948at2"/>
<dbReference type="AlphaFoldDB" id="A0A540X4Z3"/>